<keyword evidence="2" id="KW-1185">Reference proteome</keyword>
<organism evidence="1 2">
    <name type="scientific">Zalaria obscura</name>
    <dbReference type="NCBI Taxonomy" id="2024903"/>
    <lineage>
        <taxon>Eukaryota</taxon>
        <taxon>Fungi</taxon>
        <taxon>Dikarya</taxon>
        <taxon>Ascomycota</taxon>
        <taxon>Pezizomycotina</taxon>
        <taxon>Dothideomycetes</taxon>
        <taxon>Dothideomycetidae</taxon>
        <taxon>Dothideales</taxon>
        <taxon>Zalariaceae</taxon>
        <taxon>Zalaria</taxon>
    </lineage>
</organism>
<accession>A0ACC3SK08</accession>
<comment type="caution">
    <text evidence="1">The sequence shown here is derived from an EMBL/GenBank/DDBJ whole genome shotgun (WGS) entry which is preliminary data.</text>
</comment>
<gene>
    <name evidence="1" type="ORF">M8818_001812</name>
</gene>
<dbReference type="Proteomes" id="UP001320706">
    <property type="component" value="Unassembled WGS sequence"/>
</dbReference>
<dbReference type="EMBL" id="JAMKPW020000007">
    <property type="protein sequence ID" value="KAK8216849.1"/>
    <property type="molecule type" value="Genomic_DNA"/>
</dbReference>
<proteinExistence type="predicted"/>
<evidence type="ECO:0000313" key="1">
    <source>
        <dbReference type="EMBL" id="KAK8216849.1"/>
    </source>
</evidence>
<reference evidence="1" key="1">
    <citation type="submission" date="2024-02" db="EMBL/GenBank/DDBJ databases">
        <title>Metagenome Assembled Genome of Zalaria obscura JY119.</title>
        <authorList>
            <person name="Vighnesh L."/>
            <person name="Jagadeeshwari U."/>
            <person name="Venkata Ramana C."/>
            <person name="Sasikala C."/>
        </authorList>
    </citation>
    <scope>NUCLEOTIDE SEQUENCE</scope>
    <source>
        <strain evidence="1">JY119</strain>
    </source>
</reference>
<evidence type="ECO:0000313" key="2">
    <source>
        <dbReference type="Proteomes" id="UP001320706"/>
    </source>
</evidence>
<sequence length="121" mass="12975">MAARPNGSRMLQAGLHGGLPIACELPAIRDLALGQPHALQRDSSRHPTRHAVSTDVLFFQSAITFSTDILAPILLLQTVCCSRELRIIASTAHACREWLAVALVAKAEPVHDGFGAKANFP</sequence>
<name>A0ACC3SK08_9PEZI</name>
<protein>
    <submittedName>
        <fullName evidence="1">Uncharacterized protein</fullName>
    </submittedName>
</protein>